<reference evidence="3" key="1">
    <citation type="journal article" date="2019" name="Int. J. Syst. Evol. Microbiol.">
        <title>The Global Catalogue of Microorganisms (GCM) 10K type strain sequencing project: providing services to taxonomists for standard genome sequencing and annotation.</title>
        <authorList>
            <consortium name="The Broad Institute Genomics Platform"/>
            <consortium name="The Broad Institute Genome Sequencing Center for Infectious Disease"/>
            <person name="Wu L."/>
            <person name="Ma J."/>
        </authorList>
    </citation>
    <scope>NUCLEOTIDE SEQUENCE [LARGE SCALE GENOMIC DNA]</scope>
    <source>
        <strain evidence="3">NBRC 102520</strain>
    </source>
</reference>
<dbReference type="Proteomes" id="UP001156905">
    <property type="component" value="Unassembled WGS sequence"/>
</dbReference>
<comment type="caution">
    <text evidence="2">The sequence shown here is derived from an EMBL/GenBank/DDBJ whole genome shotgun (WGS) entry which is preliminary data.</text>
</comment>
<name>A0ABQ6BAD6_9BRAD</name>
<keyword evidence="1" id="KW-1133">Transmembrane helix</keyword>
<evidence type="ECO:0000313" key="2">
    <source>
        <dbReference type="EMBL" id="GLR91342.1"/>
    </source>
</evidence>
<proteinExistence type="predicted"/>
<protein>
    <submittedName>
        <fullName evidence="2">Uncharacterized protein</fullName>
    </submittedName>
</protein>
<evidence type="ECO:0000313" key="3">
    <source>
        <dbReference type="Proteomes" id="UP001156905"/>
    </source>
</evidence>
<accession>A0ABQ6BAD6</accession>
<keyword evidence="1" id="KW-0812">Transmembrane</keyword>
<gene>
    <name evidence="2" type="ORF">GCM10007857_80590</name>
</gene>
<evidence type="ECO:0000256" key="1">
    <source>
        <dbReference type="SAM" id="Phobius"/>
    </source>
</evidence>
<keyword evidence="1" id="KW-0472">Membrane</keyword>
<feature type="transmembrane region" description="Helical" evidence="1">
    <location>
        <begin position="39"/>
        <end position="60"/>
    </location>
</feature>
<feature type="transmembrane region" description="Helical" evidence="1">
    <location>
        <begin position="7"/>
        <end position="27"/>
    </location>
</feature>
<dbReference type="RefSeq" id="WP_284274648.1">
    <property type="nucleotide sequence ID" value="NZ_BSOW01000046.1"/>
</dbReference>
<sequence length="70" mass="7728">MQDEFDFISIIVAVWVAGYVAMMLDYLAQAELGWSLAQLRGWACLTAVLIALVTLAGTLGRKRGELGKRR</sequence>
<dbReference type="EMBL" id="BSOW01000046">
    <property type="protein sequence ID" value="GLR91342.1"/>
    <property type="molecule type" value="Genomic_DNA"/>
</dbReference>
<keyword evidence="3" id="KW-1185">Reference proteome</keyword>
<organism evidence="2 3">
    <name type="scientific">Bradyrhizobium iriomotense</name>
    <dbReference type="NCBI Taxonomy" id="441950"/>
    <lineage>
        <taxon>Bacteria</taxon>
        <taxon>Pseudomonadati</taxon>
        <taxon>Pseudomonadota</taxon>
        <taxon>Alphaproteobacteria</taxon>
        <taxon>Hyphomicrobiales</taxon>
        <taxon>Nitrobacteraceae</taxon>
        <taxon>Bradyrhizobium</taxon>
    </lineage>
</organism>